<dbReference type="EMBL" id="MN730127">
    <property type="protein sequence ID" value="QJD38678.1"/>
    <property type="molecule type" value="Genomic_DNA"/>
</dbReference>
<accession>A0A6M3SJR7</accession>
<protein>
    <submittedName>
        <fullName evidence="1">Uncharacterized protein</fullName>
    </submittedName>
</protein>
<organism evidence="1">
    <name type="scientific">Salmonella enterica subsp. enterica serovar 4,[5],12:i:-</name>
    <dbReference type="NCBI Taxonomy" id="440524"/>
    <lineage>
        <taxon>Bacteria</taxon>
        <taxon>Pseudomonadati</taxon>
        <taxon>Pseudomonadota</taxon>
        <taxon>Gammaproteobacteria</taxon>
        <taxon>Enterobacterales</taxon>
        <taxon>Enterobacteriaceae</taxon>
        <taxon>Salmonella</taxon>
    </lineage>
</organism>
<name>A0A6M3SJR7_SALET</name>
<evidence type="ECO:0000313" key="3">
    <source>
        <dbReference type="EMBL" id="QJD38768.1"/>
    </source>
</evidence>
<dbReference type="AlphaFoldDB" id="A0A6M3SJR7"/>
<reference evidence="1" key="1">
    <citation type="journal article" date="2020" name="Environ. Microbiol.">
        <title>Tolerance to arsenic contaminant among multidrug-resistant and copper-tolerant Salmonella successful clones is associated with diverse ars operons and genetic contexts.</title>
        <authorList>
            <person name="Mourao J."/>
            <person name="Rebelo A."/>
            <person name="Ribeiro S."/>
            <person name="Peixe L."/>
            <person name="Novais C."/>
            <person name="Antunes P."/>
        </authorList>
    </citation>
    <scope>NUCLEOTIDE SEQUENCE</scope>
    <source>
        <strain evidence="1">961/07</strain>
        <strain evidence="2">SLK-340</strain>
        <strain evidence="3">SLK-521</strain>
    </source>
</reference>
<dbReference type="EMBL" id="MN730125">
    <property type="protein sequence ID" value="QJD38532.1"/>
    <property type="molecule type" value="Genomic_DNA"/>
</dbReference>
<proteinExistence type="predicted"/>
<evidence type="ECO:0000313" key="1">
    <source>
        <dbReference type="EMBL" id="QJD38532.1"/>
    </source>
</evidence>
<sequence length="28" mass="3382">MFGIFVTYLVSRLFLKLWELYDQPDGDD</sequence>
<dbReference type="EMBL" id="MN730128">
    <property type="protein sequence ID" value="QJD38768.1"/>
    <property type="molecule type" value="Genomic_DNA"/>
</dbReference>
<evidence type="ECO:0000313" key="2">
    <source>
        <dbReference type="EMBL" id="QJD38678.1"/>
    </source>
</evidence>